<organism evidence="1 2">
    <name type="scientific">Candidatus Nealsonbacteria bacterium CG_4_10_14_0_8_um_filter_37_14</name>
    <dbReference type="NCBI Taxonomy" id="1974684"/>
    <lineage>
        <taxon>Bacteria</taxon>
        <taxon>Candidatus Nealsoniibacteriota</taxon>
    </lineage>
</organism>
<dbReference type="Proteomes" id="UP000230767">
    <property type="component" value="Unassembled WGS sequence"/>
</dbReference>
<dbReference type="EMBL" id="PFLW01000024">
    <property type="protein sequence ID" value="PIY89460.1"/>
    <property type="molecule type" value="Genomic_DNA"/>
</dbReference>
<protein>
    <submittedName>
        <fullName evidence="1">Uncharacterized protein</fullName>
    </submittedName>
</protein>
<name>A0A2M7R6X6_9BACT</name>
<dbReference type="AlphaFoldDB" id="A0A2M7R6X6"/>
<proteinExistence type="predicted"/>
<reference evidence="2" key="1">
    <citation type="submission" date="2017-09" db="EMBL/GenBank/DDBJ databases">
        <title>Depth-based differentiation of microbial function through sediment-hosted aquifers and enrichment of novel symbionts in the deep terrestrial subsurface.</title>
        <authorList>
            <person name="Probst A.J."/>
            <person name="Ladd B."/>
            <person name="Jarett J.K."/>
            <person name="Geller-Mcgrath D.E."/>
            <person name="Sieber C.M.K."/>
            <person name="Emerson J.B."/>
            <person name="Anantharaman K."/>
            <person name="Thomas B.C."/>
            <person name="Malmstrom R."/>
            <person name="Stieglmeier M."/>
            <person name="Klingl A."/>
            <person name="Woyke T."/>
            <person name="Ryan C.M."/>
            <person name="Banfield J.F."/>
        </authorList>
    </citation>
    <scope>NUCLEOTIDE SEQUENCE [LARGE SCALE GENOMIC DNA]</scope>
</reference>
<evidence type="ECO:0000313" key="1">
    <source>
        <dbReference type="EMBL" id="PIY89460.1"/>
    </source>
</evidence>
<comment type="caution">
    <text evidence="1">The sequence shown here is derived from an EMBL/GenBank/DDBJ whole genome shotgun (WGS) entry which is preliminary data.</text>
</comment>
<gene>
    <name evidence="1" type="ORF">COY73_00975</name>
</gene>
<dbReference type="SUPFAM" id="SSF88697">
    <property type="entry name" value="PUA domain-like"/>
    <property type="match status" value="1"/>
</dbReference>
<evidence type="ECO:0000313" key="2">
    <source>
        <dbReference type="Proteomes" id="UP000230767"/>
    </source>
</evidence>
<sequence>MRYYILTTAKFVNECIKFQVYGSTNSNWLANIELGDIVFISQFSSKSQDIYGPFKVYKALFYDKKIIYPNQKYFYRIKIKPLNLRTIEETDLYLQGIKNKDLDLSFRFISLIQQNKHLHSISITKNEGKFLLNILTNYGKAIKVNTNTSNYLPDSKPSEVNLEFLENKNRLFKKHAFSSESDLESYIILSLKNKNSNIFKNFSEILNYYPDNNLTTSIIYNQFIFGNAYPSDIAIINSTNVNIFELKNNLFSKLSLEMIKKEFKKYCYYSLYSPRLLSKNTKQRMNFFIAFPKSKDHSFDKILKKEFGLIINSINKFRENNFATLEYYIDNNKLTFETLQDVKN</sequence>
<dbReference type="Gene3D" id="3.10.590.10">
    <property type="entry name" value="ph1033 like domains"/>
    <property type="match status" value="1"/>
</dbReference>
<dbReference type="InterPro" id="IPR015947">
    <property type="entry name" value="PUA-like_sf"/>
</dbReference>
<accession>A0A2M7R6X6</accession>